<feature type="chain" id="PRO_5016333764" description="Viral A-type inclusion protein" evidence="1">
    <location>
        <begin position="28"/>
        <end position="153"/>
    </location>
</feature>
<protein>
    <recommendedName>
        <fullName evidence="4">Viral A-type inclusion protein</fullName>
    </recommendedName>
</protein>
<dbReference type="EMBL" id="QLLL01000005">
    <property type="protein sequence ID" value="RAJ04195.1"/>
    <property type="molecule type" value="Genomic_DNA"/>
</dbReference>
<dbReference type="AlphaFoldDB" id="A0A327QJS3"/>
<name>A0A327QJS3_9BACT</name>
<dbReference type="Proteomes" id="UP000249547">
    <property type="component" value="Unassembled WGS sequence"/>
</dbReference>
<keyword evidence="1" id="KW-0732">Signal</keyword>
<feature type="signal peptide" evidence="1">
    <location>
        <begin position="1"/>
        <end position="27"/>
    </location>
</feature>
<evidence type="ECO:0000313" key="3">
    <source>
        <dbReference type="Proteomes" id="UP000249547"/>
    </source>
</evidence>
<dbReference type="RefSeq" id="WP_111598492.1">
    <property type="nucleotide sequence ID" value="NZ_QLLL01000005.1"/>
</dbReference>
<keyword evidence="3" id="KW-1185">Reference proteome</keyword>
<evidence type="ECO:0000313" key="2">
    <source>
        <dbReference type="EMBL" id="RAJ04195.1"/>
    </source>
</evidence>
<proteinExistence type="predicted"/>
<dbReference type="OrthoDB" id="1436925at2"/>
<reference evidence="2 3" key="1">
    <citation type="submission" date="2018-06" db="EMBL/GenBank/DDBJ databases">
        <title>Genomic Encyclopedia of Archaeal and Bacterial Type Strains, Phase II (KMG-II): from individual species to whole genera.</title>
        <authorList>
            <person name="Goeker M."/>
        </authorList>
    </citation>
    <scope>NUCLEOTIDE SEQUENCE [LARGE SCALE GENOMIC DNA]</scope>
    <source>
        <strain evidence="2 3">DSM 23857</strain>
    </source>
</reference>
<evidence type="ECO:0000256" key="1">
    <source>
        <dbReference type="SAM" id="SignalP"/>
    </source>
</evidence>
<gene>
    <name evidence="2" type="ORF">LX64_03073</name>
</gene>
<comment type="caution">
    <text evidence="2">The sequence shown here is derived from an EMBL/GenBank/DDBJ whole genome shotgun (WGS) entry which is preliminary data.</text>
</comment>
<dbReference type="PROSITE" id="PS51257">
    <property type="entry name" value="PROKAR_LIPOPROTEIN"/>
    <property type="match status" value="1"/>
</dbReference>
<sequence>MLKKKHNASRYSLVMGALLLTAFSACQSPNGKAAQATTTEADSVKILDKEVMDMHNIAMPKMVHIRTQKQILTNSIDSLTKLKKEVPAAFTDAVHNLDSASNAMDVWMKAYDYDMTGKSDAEKITYLNGELKKIEAIKAHMESSIEQAKSVQQ</sequence>
<organism evidence="2 3">
    <name type="scientific">Chitinophaga skermanii</name>
    <dbReference type="NCBI Taxonomy" id="331697"/>
    <lineage>
        <taxon>Bacteria</taxon>
        <taxon>Pseudomonadati</taxon>
        <taxon>Bacteroidota</taxon>
        <taxon>Chitinophagia</taxon>
        <taxon>Chitinophagales</taxon>
        <taxon>Chitinophagaceae</taxon>
        <taxon>Chitinophaga</taxon>
    </lineage>
</organism>
<evidence type="ECO:0008006" key="4">
    <source>
        <dbReference type="Google" id="ProtNLM"/>
    </source>
</evidence>
<accession>A0A327QJS3</accession>